<feature type="region of interest" description="Disordered" evidence="1">
    <location>
        <begin position="1"/>
        <end position="65"/>
    </location>
</feature>
<keyword evidence="3" id="KW-1185">Reference proteome</keyword>
<feature type="compositionally biased region" description="Polar residues" evidence="1">
    <location>
        <begin position="1"/>
        <end position="10"/>
    </location>
</feature>
<evidence type="ECO:0000313" key="3">
    <source>
        <dbReference type="Proteomes" id="UP000193685"/>
    </source>
</evidence>
<sequence>MDSDSASIRTQLPDYEAAAALTAPPYQSRHTRSRQLEPSRLRPPPRHLSERPAVLPAPSAQSPFEDAVRACTSRSHPENPIVQGSRRSFLMPSKPHSAMSYRPGVHQLHGVRDTRMHVPPALDEDGNPVRGLSKSHKAAMTGAAAAVVLAASCTIM</sequence>
<accession>A0A1Y2FLE4</accession>
<evidence type="ECO:0000313" key="2">
    <source>
        <dbReference type="EMBL" id="ORY84749.1"/>
    </source>
</evidence>
<evidence type="ECO:0000256" key="1">
    <source>
        <dbReference type="SAM" id="MobiDB-lite"/>
    </source>
</evidence>
<dbReference type="AlphaFoldDB" id="A0A1Y2FLE4"/>
<dbReference type="Proteomes" id="UP000193685">
    <property type="component" value="Unassembled WGS sequence"/>
</dbReference>
<protein>
    <submittedName>
        <fullName evidence="2">Uncharacterized protein</fullName>
    </submittedName>
</protein>
<proteinExistence type="predicted"/>
<comment type="caution">
    <text evidence="2">The sequence shown here is derived from an EMBL/GenBank/DDBJ whole genome shotgun (WGS) entry which is preliminary data.</text>
</comment>
<dbReference type="EMBL" id="MCFI01000005">
    <property type="protein sequence ID" value="ORY84749.1"/>
    <property type="molecule type" value="Genomic_DNA"/>
</dbReference>
<organism evidence="2 3">
    <name type="scientific">Protomyces lactucae-debilis</name>
    <dbReference type="NCBI Taxonomy" id="2754530"/>
    <lineage>
        <taxon>Eukaryota</taxon>
        <taxon>Fungi</taxon>
        <taxon>Dikarya</taxon>
        <taxon>Ascomycota</taxon>
        <taxon>Taphrinomycotina</taxon>
        <taxon>Taphrinomycetes</taxon>
        <taxon>Taphrinales</taxon>
        <taxon>Protomycetaceae</taxon>
        <taxon>Protomyces</taxon>
    </lineage>
</organism>
<reference evidence="2 3" key="1">
    <citation type="submission" date="2016-07" db="EMBL/GenBank/DDBJ databases">
        <title>Pervasive Adenine N6-methylation of Active Genes in Fungi.</title>
        <authorList>
            <consortium name="DOE Joint Genome Institute"/>
            <person name="Mondo S.J."/>
            <person name="Dannebaum R.O."/>
            <person name="Kuo R.C."/>
            <person name="Labutti K."/>
            <person name="Haridas S."/>
            <person name="Kuo A."/>
            <person name="Salamov A."/>
            <person name="Ahrendt S.R."/>
            <person name="Lipzen A."/>
            <person name="Sullivan W."/>
            <person name="Andreopoulos W.B."/>
            <person name="Clum A."/>
            <person name="Lindquist E."/>
            <person name="Daum C."/>
            <person name="Ramamoorthy G.K."/>
            <person name="Gryganskyi A."/>
            <person name="Culley D."/>
            <person name="Magnuson J.K."/>
            <person name="James T.Y."/>
            <person name="O'Malley M.A."/>
            <person name="Stajich J.E."/>
            <person name="Spatafora J.W."/>
            <person name="Visel A."/>
            <person name="Grigoriev I.V."/>
        </authorList>
    </citation>
    <scope>NUCLEOTIDE SEQUENCE [LARGE SCALE GENOMIC DNA]</scope>
    <source>
        <strain evidence="2 3">12-1054</strain>
    </source>
</reference>
<gene>
    <name evidence="2" type="ORF">BCR37DRAFT_250240</name>
</gene>
<name>A0A1Y2FLE4_PROLT</name>
<dbReference type="GeneID" id="63783215"/>
<dbReference type="RefSeq" id="XP_040726532.1">
    <property type="nucleotide sequence ID" value="XM_040866616.1"/>
</dbReference>
<feature type="region of interest" description="Disordered" evidence="1">
    <location>
        <begin position="74"/>
        <end position="93"/>
    </location>
</feature>